<dbReference type="InterPro" id="IPR003660">
    <property type="entry name" value="HAMP_dom"/>
</dbReference>
<dbReference type="GO" id="GO:0005524">
    <property type="term" value="F:ATP binding"/>
    <property type="evidence" value="ECO:0007669"/>
    <property type="project" value="UniProtKB-KW"/>
</dbReference>
<comment type="caution">
    <text evidence="18">The sequence shown here is derived from an EMBL/GenBank/DDBJ whole genome shotgun (WGS) entry which is preliminary data.</text>
</comment>
<comment type="catalytic activity">
    <reaction evidence="1">
        <text>ATP + protein L-histidine = ADP + protein N-phospho-L-histidine.</text>
        <dbReference type="EC" id="2.7.13.3"/>
    </reaction>
</comment>
<dbReference type="GO" id="GO:0005886">
    <property type="term" value="C:plasma membrane"/>
    <property type="evidence" value="ECO:0007669"/>
    <property type="project" value="UniProtKB-SubCell"/>
</dbReference>
<dbReference type="InterPro" id="IPR035965">
    <property type="entry name" value="PAS-like_dom_sf"/>
</dbReference>
<organism evidence="18 19">
    <name type="scientific">Geoanaerobacter pelophilus</name>
    <dbReference type="NCBI Taxonomy" id="60036"/>
    <lineage>
        <taxon>Bacteria</taxon>
        <taxon>Pseudomonadati</taxon>
        <taxon>Thermodesulfobacteriota</taxon>
        <taxon>Desulfuromonadia</taxon>
        <taxon>Geobacterales</taxon>
        <taxon>Geobacteraceae</taxon>
        <taxon>Geoanaerobacter</taxon>
    </lineage>
</organism>
<dbReference type="FunFam" id="3.30.565.10:FF:000006">
    <property type="entry name" value="Sensor histidine kinase WalK"/>
    <property type="match status" value="1"/>
</dbReference>
<dbReference type="PANTHER" id="PTHR42878:SF7">
    <property type="entry name" value="SENSOR HISTIDINE KINASE GLRK"/>
    <property type="match status" value="1"/>
</dbReference>
<keyword evidence="6" id="KW-0597">Phosphoprotein</keyword>
<evidence type="ECO:0000256" key="1">
    <source>
        <dbReference type="ARBA" id="ARBA00000085"/>
    </source>
</evidence>
<dbReference type="RefSeq" id="WP_214172973.1">
    <property type="nucleotide sequence ID" value="NZ_JAHCVJ010000009.1"/>
</dbReference>
<evidence type="ECO:0000256" key="5">
    <source>
        <dbReference type="ARBA" id="ARBA00022475"/>
    </source>
</evidence>
<evidence type="ECO:0000256" key="15">
    <source>
        <dbReference type="SAM" id="Phobius"/>
    </source>
</evidence>
<reference evidence="18 19" key="1">
    <citation type="submission" date="2021-05" db="EMBL/GenBank/DDBJ databases">
        <title>The draft genome of Geobacter pelophilus DSM 12255.</title>
        <authorList>
            <person name="Xu Z."/>
            <person name="Masuda Y."/>
            <person name="Itoh H."/>
            <person name="Senoo K."/>
        </authorList>
    </citation>
    <scope>NUCLEOTIDE SEQUENCE [LARGE SCALE GENOMIC DNA]</scope>
    <source>
        <strain evidence="18 19">DSM 12255</strain>
    </source>
</reference>
<dbReference type="Pfam" id="PF02518">
    <property type="entry name" value="HATPase_c"/>
    <property type="match status" value="1"/>
</dbReference>
<dbReference type="CDD" id="cd00130">
    <property type="entry name" value="PAS"/>
    <property type="match status" value="1"/>
</dbReference>
<dbReference type="CDD" id="cd06225">
    <property type="entry name" value="HAMP"/>
    <property type="match status" value="1"/>
</dbReference>
<evidence type="ECO:0000256" key="10">
    <source>
        <dbReference type="ARBA" id="ARBA00022777"/>
    </source>
</evidence>
<proteinExistence type="predicted"/>
<dbReference type="GO" id="GO:0000155">
    <property type="term" value="F:phosphorelay sensor kinase activity"/>
    <property type="evidence" value="ECO:0007669"/>
    <property type="project" value="InterPro"/>
</dbReference>
<feature type="transmembrane region" description="Helical" evidence="15">
    <location>
        <begin position="175"/>
        <end position="193"/>
    </location>
</feature>
<keyword evidence="14 15" id="KW-0472">Membrane</keyword>
<dbReference type="InterPro" id="IPR003661">
    <property type="entry name" value="HisK_dim/P_dom"/>
</dbReference>
<keyword evidence="9" id="KW-0547">Nucleotide-binding</keyword>
<dbReference type="InterPro" id="IPR004358">
    <property type="entry name" value="Sig_transdc_His_kin-like_C"/>
</dbReference>
<dbReference type="GO" id="GO:0006355">
    <property type="term" value="P:regulation of DNA-templated transcription"/>
    <property type="evidence" value="ECO:0007669"/>
    <property type="project" value="InterPro"/>
</dbReference>
<evidence type="ECO:0000313" key="18">
    <source>
        <dbReference type="EMBL" id="MBT0666203.1"/>
    </source>
</evidence>
<dbReference type="Gene3D" id="3.30.450.20">
    <property type="entry name" value="PAS domain"/>
    <property type="match status" value="1"/>
</dbReference>
<dbReference type="Pfam" id="PF00989">
    <property type="entry name" value="PAS"/>
    <property type="match status" value="1"/>
</dbReference>
<evidence type="ECO:0000313" key="19">
    <source>
        <dbReference type="Proteomes" id="UP000811899"/>
    </source>
</evidence>
<evidence type="ECO:0000259" key="16">
    <source>
        <dbReference type="PROSITE" id="PS50109"/>
    </source>
</evidence>
<dbReference type="PROSITE" id="PS50885">
    <property type="entry name" value="HAMP"/>
    <property type="match status" value="1"/>
</dbReference>
<accession>A0AAW4LAT1</accession>
<dbReference type="SUPFAM" id="SSF158472">
    <property type="entry name" value="HAMP domain-like"/>
    <property type="match status" value="1"/>
</dbReference>
<feature type="domain" description="HAMP" evidence="17">
    <location>
        <begin position="192"/>
        <end position="244"/>
    </location>
</feature>
<dbReference type="Gene3D" id="1.10.287.130">
    <property type="match status" value="1"/>
</dbReference>
<dbReference type="InterPro" id="IPR036890">
    <property type="entry name" value="HATPase_C_sf"/>
</dbReference>
<gene>
    <name evidence="18" type="ORF">KI809_17970</name>
</gene>
<dbReference type="Proteomes" id="UP000811899">
    <property type="component" value="Unassembled WGS sequence"/>
</dbReference>
<keyword evidence="11" id="KW-0067">ATP-binding</keyword>
<dbReference type="GO" id="GO:0007234">
    <property type="term" value="P:osmosensory signaling via phosphorelay pathway"/>
    <property type="evidence" value="ECO:0007669"/>
    <property type="project" value="TreeGrafter"/>
</dbReference>
<keyword evidence="10" id="KW-0418">Kinase</keyword>
<keyword evidence="7" id="KW-0808">Transferase</keyword>
<evidence type="ECO:0000256" key="8">
    <source>
        <dbReference type="ARBA" id="ARBA00022692"/>
    </source>
</evidence>
<dbReference type="SUPFAM" id="SSF55785">
    <property type="entry name" value="PYP-like sensor domain (PAS domain)"/>
    <property type="match status" value="1"/>
</dbReference>
<dbReference type="SUPFAM" id="SSF47384">
    <property type="entry name" value="Homodimeric domain of signal transducing histidine kinase"/>
    <property type="match status" value="1"/>
</dbReference>
<protein>
    <recommendedName>
        <fullName evidence="4">histidine kinase</fullName>
        <ecNumber evidence="4">2.7.13.3</ecNumber>
    </recommendedName>
</protein>
<feature type="domain" description="Histidine kinase" evidence="16">
    <location>
        <begin position="371"/>
        <end position="591"/>
    </location>
</feature>
<dbReference type="InterPro" id="IPR000014">
    <property type="entry name" value="PAS"/>
</dbReference>
<dbReference type="SMART" id="SM00388">
    <property type="entry name" value="HisKA"/>
    <property type="match status" value="1"/>
</dbReference>
<keyword evidence="19" id="KW-1185">Reference proteome</keyword>
<dbReference type="Pfam" id="PF00512">
    <property type="entry name" value="HisKA"/>
    <property type="match status" value="1"/>
</dbReference>
<evidence type="ECO:0000256" key="11">
    <source>
        <dbReference type="ARBA" id="ARBA00022840"/>
    </source>
</evidence>
<comment type="subcellular location">
    <subcellularLocation>
        <location evidence="3">Cell membrane</location>
    </subcellularLocation>
    <subcellularLocation>
        <location evidence="2">Membrane</location>
        <topology evidence="2">Multi-pass membrane protein</topology>
    </subcellularLocation>
</comment>
<dbReference type="Gene3D" id="3.30.565.10">
    <property type="entry name" value="Histidine kinase-like ATPase, C-terminal domain"/>
    <property type="match status" value="1"/>
</dbReference>
<evidence type="ECO:0000256" key="6">
    <source>
        <dbReference type="ARBA" id="ARBA00022553"/>
    </source>
</evidence>
<keyword evidence="12 15" id="KW-1133">Transmembrane helix</keyword>
<dbReference type="AlphaFoldDB" id="A0AAW4LAT1"/>
<evidence type="ECO:0000256" key="4">
    <source>
        <dbReference type="ARBA" id="ARBA00012438"/>
    </source>
</evidence>
<evidence type="ECO:0000256" key="12">
    <source>
        <dbReference type="ARBA" id="ARBA00022989"/>
    </source>
</evidence>
<evidence type="ECO:0000256" key="9">
    <source>
        <dbReference type="ARBA" id="ARBA00022741"/>
    </source>
</evidence>
<dbReference type="PANTHER" id="PTHR42878">
    <property type="entry name" value="TWO-COMPONENT HISTIDINE KINASE"/>
    <property type="match status" value="1"/>
</dbReference>
<dbReference type="InterPro" id="IPR050351">
    <property type="entry name" value="BphY/WalK/GraS-like"/>
</dbReference>
<dbReference type="SMART" id="SM00387">
    <property type="entry name" value="HATPase_c"/>
    <property type="match status" value="1"/>
</dbReference>
<evidence type="ECO:0000256" key="7">
    <source>
        <dbReference type="ARBA" id="ARBA00022679"/>
    </source>
</evidence>
<dbReference type="InterPro" id="IPR013767">
    <property type="entry name" value="PAS_fold"/>
</dbReference>
<dbReference type="SUPFAM" id="SSF55874">
    <property type="entry name" value="ATPase domain of HSP90 chaperone/DNA topoisomerase II/histidine kinase"/>
    <property type="match status" value="1"/>
</dbReference>
<keyword evidence="8 15" id="KW-0812">Transmembrane</keyword>
<keyword evidence="5" id="KW-1003">Cell membrane</keyword>
<dbReference type="GO" id="GO:0000156">
    <property type="term" value="F:phosphorelay response regulator activity"/>
    <property type="evidence" value="ECO:0007669"/>
    <property type="project" value="TreeGrafter"/>
</dbReference>
<name>A0AAW4LAT1_9BACT</name>
<evidence type="ECO:0000256" key="14">
    <source>
        <dbReference type="ARBA" id="ARBA00023136"/>
    </source>
</evidence>
<dbReference type="PRINTS" id="PR00344">
    <property type="entry name" value="BCTRLSENSOR"/>
</dbReference>
<keyword evidence="13" id="KW-0902">Two-component regulatory system</keyword>
<dbReference type="CDD" id="cd00075">
    <property type="entry name" value="HATPase"/>
    <property type="match status" value="1"/>
</dbReference>
<dbReference type="InterPro" id="IPR003594">
    <property type="entry name" value="HATPase_dom"/>
</dbReference>
<dbReference type="CDD" id="cd00082">
    <property type="entry name" value="HisKA"/>
    <property type="match status" value="1"/>
</dbReference>
<dbReference type="NCBIfam" id="TIGR00229">
    <property type="entry name" value="sensory_box"/>
    <property type="match status" value="1"/>
</dbReference>
<evidence type="ECO:0000256" key="3">
    <source>
        <dbReference type="ARBA" id="ARBA00004236"/>
    </source>
</evidence>
<dbReference type="EMBL" id="JAHCVJ010000009">
    <property type="protein sequence ID" value="MBT0666203.1"/>
    <property type="molecule type" value="Genomic_DNA"/>
</dbReference>
<dbReference type="GO" id="GO:0030295">
    <property type="term" value="F:protein kinase activator activity"/>
    <property type="evidence" value="ECO:0007669"/>
    <property type="project" value="TreeGrafter"/>
</dbReference>
<dbReference type="Gene3D" id="6.10.340.10">
    <property type="match status" value="1"/>
</dbReference>
<dbReference type="InterPro" id="IPR036097">
    <property type="entry name" value="HisK_dim/P_sf"/>
</dbReference>
<dbReference type="SMART" id="SM00304">
    <property type="entry name" value="HAMP"/>
    <property type="match status" value="1"/>
</dbReference>
<dbReference type="InterPro" id="IPR005467">
    <property type="entry name" value="His_kinase_dom"/>
</dbReference>
<dbReference type="PROSITE" id="PS50109">
    <property type="entry name" value="HIS_KIN"/>
    <property type="match status" value="1"/>
</dbReference>
<evidence type="ECO:0000259" key="17">
    <source>
        <dbReference type="PROSITE" id="PS50885"/>
    </source>
</evidence>
<dbReference type="FunFam" id="1.10.287.130:FF:000008">
    <property type="entry name" value="Two-component sensor histidine kinase"/>
    <property type="match status" value="1"/>
</dbReference>
<dbReference type="EC" id="2.7.13.3" evidence="4"/>
<evidence type="ECO:0000256" key="13">
    <source>
        <dbReference type="ARBA" id="ARBA00023012"/>
    </source>
</evidence>
<sequence length="594" mass="64955">MKFSFRTKLALSFLLFITIAWASFALLFAPRLGKIVEGTISENLLVQVELAARAAHGDIVYLRGDNQPFAVSTATVTGSRVTVIDANGSVLADSEVARSQLKNLENHSDRPEIREAFRTGRGTAIRHSATLGTDMLYAAAMFQDKLQNRAVIRLALPLTAVAKTRAVLNSALGESLFISFALGCLFSVILARLNMRQLQRIAKIVSDIGQGNYSLRLPVDRHDELGGMAKSINEMAERIESQFIKLGNDSSQLNAILSGIGEGLMVGDSHGTITLVNTAFSELFAVHENIVGRSLITISRHPSLHDSFKMVIKNKCEHKEEIVISGDRERVVRVHWVPLLDDDRLLGIVAVFHDISDLKRLENVRKDFVANVSHELRTPVTIIKGYAETLLGGVISDNPANVQQFVEIIHNNAERLANLLRDLLSLSEMESDEFILDLQPLPLGMLVKQACLLLEAKASAKSITIINSDNIGELPLVMANAGRLEQVLINLIDNAIKYSPAGSSITISAEEQDAFVKVSLSDNGNGIPPQSLPRIFERFYRVDAGRSRAEGGTGLGLSIVKHTIQLHGGSITCESTIGKGTTFHFTLRKAETKE</sequence>
<evidence type="ECO:0000256" key="2">
    <source>
        <dbReference type="ARBA" id="ARBA00004141"/>
    </source>
</evidence>
<dbReference type="Pfam" id="PF00672">
    <property type="entry name" value="HAMP"/>
    <property type="match status" value="1"/>
</dbReference>